<dbReference type="Proteomes" id="UP000481852">
    <property type="component" value="Unassembled WGS sequence"/>
</dbReference>
<organism evidence="1 2">
    <name type="scientific">Porcincola intestinalis</name>
    <dbReference type="NCBI Taxonomy" id="2606632"/>
    <lineage>
        <taxon>Bacteria</taxon>
        <taxon>Bacillati</taxon>
        <taxon>Bacillota</taxon>
        <taxon>Clostridia</taxon>
        <taxon>Lachnospirales</taxon>
        <taxon>Lachnospiraceae</taxon>
        <taxon>Porcincola</taxon>
    </lineage>
</organism>
<dbReference type="AlphaFoldDB" id="A0A6L5X6V1"/>
<evidence type="ECO:0000313" key="1">
    <source>
        <dbReference type="EMBL" id="MSS16010.1"/>
    </source>
</evidence>
<proteinExistence type="predicted"/>
<comment type="caution">
    <text evidence="1">The sequence shown here is derived from an EMBL/GenBank/DDBJ whole genome shotgun (WGS) entry which is preliminary data.</text>
</comment>
<evidence type="ECO:0000313" key="2">
    <source>
        <dbReference type="Proteomes" id="UP000481852"/>
    </source>
</evidence>
<protein>
    <submittedName>
        <fullName evidence="1">Uncharacterized protein</fullName>
    </submittedName>
</protein>
<name>A0A6L5X6V1_9FIRM</name>
<reference evidence="1 2" key="1">
    <citation type="submission" date="2019-08" db="EMBL/GenBank/DDBJ databases">
        <title>In-depth cultivation of the pig gut microbiome towards novel bacterial diversity and tailored functional studies.</title>
        <authorList>
            <person name="Wylensek D."/>
            <person name="Hitch T.C.A."/>
            <person name="Clavel T."/>
        </authorList>
    </citation>
    <scope>NUCLEOTIDE SEQUENCE [LARGE SCALE GENOMIC DNA]</scope>
    <source>
        <strain evidence="1 2">Oil+RF-744-WCA-WT-11</strain>
    </source>
</reference>
<accession>A0A6L5X6V1</accession>
<keyword evidence="2" id="KW-1185">Reference proteome</keyword>
<dbReference type="EMBL" id="VULZ01000020">
    <property type="protein sequence ID" value="MSS16010.1"/>
    <property type="molecule type" value="Genomic_DNA"/>
</dbReference>
<sequence>MKLWMDIPLPADMPVIQEIVMEQCAAYQGFSVAVKSQYPVDLNGKMSHMEFMAVNTECSMLNVLLLAQKPLIAENRASIWHQFIFNHFIGDQLRHS</sequence>
<gene>
    <name evidence="1" type="ORF">FYJ35_13405</name>
</gene>